<reference evidence="1" key="1">
    <citation type="journal article" date="2021" name="PeerJ">
        <title>Extensive microbial diversity within the chicken gut microbiome revealed by metagenomics and culture.</title>
        <authorList>
            <person name="Gilroy R."/>
            <person name="Ravi A."/>
            <person name="Getino M."/>
            <person name="Pursley I."/>
            <person name="Horton D.L."/>
            <person name="Alikhan N.F."/>
            <person name="Baker D."/>
            <person name="Gharbi K."/>
            <person name="Hall N."/>
            <person name="Watson M."/>
            <person name="Adriaenssens E.M."/>
            <person name="Foster-Nyarko E."/>
            <person name="Jarju S."/>
            <person name="Secka A."/>
            <person name="Antonio M."/>
            <person name="Oren A."/>
            <person name="Chaudhuri R.R."/>
            <person name="La Ragione R."/>
            <person name="Hildebrand F."/>
            <person name="Pallen M.J."/>
        </authorList>
    </citation>
    <scope>NUCLEOTIDE SEQUENCE</scope>
    <source>
        <strain evidence="1">CHK121-7720</strain>
    </source>
</reference>
<dbReference type="AlphaFoldDB" id="A0A921MRJ7"/>
<sequence length="87" mass="9552">IAVNFDTHLADVAINLPDHAFETMKIAAGQYESIELISGEKALKDIVPDAPFVTPIPACGAVVWKIGLKNFSQRSIEKMKKDKKISK</sequence>
<evidence type="ECO:0000313" key="2">
    <source>
        <dbReference type="Proteomes" id="UP000757103"/>
    </source>
</evidence>
<reference evidence="1" key="2">
    <citation type="submission" date="2021-09" db="EMBL/GenBank/DDBJ databases">
        <authorList>
            <person name="Gilroy R."/>
        </authorList>
    </citation>
    <scope>NUCLEOTIDE SEQUENCE</scope>
    <source>
        <strain evidence="1">CHK121-7720</strain>
    </source>
</reference>
<dbReference type="Proteomes" id="UP000757103">
    <property type="component" value="Unassembled WGS sequence"/>
</dbReference>
<feature type="non-terminal residue" evidence="1">
    <location>
        <position position="1"/>
    </location>
</feature>
<gene>
    <name evidence="1" type="ORF">K8U91_05030</name>
</gene>
<name>A0A921MRJ7_9BACT</name>
<evidence type="ECO:0000313" key="1">
    <source>
        <dbReference type="EMBL" id="HJG88826.1"/>
    </source>
</evidence>
<protein>
    <submittedName>
        <fullName evidence="1">Uncharacterized protein</fullName>
    </submittedName>
</protein>
<dbReference type="EMBL" id="DYUD01000015">
    <property type="protein sequence ID" value="HJG88826.1"/>
    <property type="molecule type" value="Genomic_DNA"/>
</dbReference>
<proteinExistence type="predicted"/>
<organism evidence="1 2">
    <name type="scientific">Barnesiella viscericola</name>
    <dbReference type="NCBI Taxonomy" id="397865"/>
    <lineage>
        <taxon>Bacteria</taxon>
        <taxon>Pseudomonadati</taxon>
        <taxon>Bacteroidota</taxon>
        <taxon>Bacteroidia</taxon>
        <taxon>Bacteroidales</taxon>
        <taxon>Barnesiellaceae</taxon>
        <taxon>Barnesiella</taxon>
    </lineage>
</organism>
<comment type="caution">
    <text evidence="1">The sequence shown here is derived from an EMBL/GenBank/DDBJ whole genome shotgun (WGS) entry which is preliminary data.</text>
</comment>
<accession>A0A921MRJ7</accession>